<feature type="transmembrane region" description="Helical" evidence="1">
    <location>
        <begin position="64"/>
        <end position="87"/>
    </location>
</feature>
<keyword evidence="1" id="KW-1133">Transmembrane helix</keyword>
<proteinExistence type="predicted"/>
<name>A0A0M0JW51_9EUKA</name>
<evidence type="ECO:0000256" key="1">
    <source>
        <dbReference type="SAM" id="Phobius"/>
    </source>
</evidence>
<sequence>MDYGSASLVPMGIAVPETVYTRVVDADDECGGICDNPVGAACLKCIFCLGEEGRSSPRECKRTCAIISGSVCGVFTIFVFLTCHFISSNTRCHPEQLEGQRVPFGGALLPDHLWLEPRDTWFGFSQQMDVWAANQPSLSLGARIGHFYDVRIPYAFFSLAYQDDEGRVWFHAKTPGLFSRISWMPGAEYELERCDAAPPNATGPTSFRLRQSLWEGDWFCTHGCRRVYYLMSSSADETPHQHVRVVFDSALSWVYGKTRHQWSMTVTPPDNHDKKLASAQSHVDLDPAADISVPNWAAAVLAALEEMEGEDEESDVA</sequence>
<keyword evidence="3" id="KW-1185">Reference proteome</keyword>
<evidence type="ECO:0000313" key="3">
    <source>
        <dbReference type="Proteomes" id="UP000037460"/>
    </source>
</evidence>
<accession>A0A0M0JW51</accession>
<dbReference type="AlphaFoldDB" id="A0A0M0JW51"/>
<keyword evidence="1" id="KW-0812">Transmembrane</keyword>
<dbReference type="EMBL" id="JWZX01002166">
    <property type="protein sequence ID" value="KOO30775.1"/>
    <property type="molecule type" value="Genomic_DNA"/>
</dbReference>
<keyword evidence="1" id="KW-0472">Membrane</keyword>
<organism evidence="2 3">
    <name type="scientific">Chrysochromulina tobinii</name>
    <dbReference type="NCBI Taxonomy" id="1460289"/>
    <lineage>
        <taxon>Eukaryota</taxon>
        <taxon>Haptista</taxon>
        <taxon>Haptophyta</taxon>
        <taxon>Prymnesiophyceae</taxon>
        <taxon>Prymnesiales</taxon>
        <taxon>Chrysochromulinaceae</taxon>
        <taxon>Chrysochromulina</taxon>
    </lineage>
</organism>
<reference evidence="3" key="1">
    <citation type="journal article" date="2015" name="PLoS Genet.">
        <title>Genome Sequence and Transcriptome Analyses of Chrysochromulina tobin: Metabolic Tools for Enhanced Algal Fitness in the Prominent Order Prymnesiales (Haptophyceae).</title>
        <authorList>
            <person name="Hovde B.T."/>
            <person name="Deodato C.R."/>
            <person name="Hunsperger H.M."/>
            <person name="Ryken S.A."/>
            <person name="Yost W."/>
            <person name="Jha R.K."/>
            <person name="Patterson J."/>
            <person name="Monnat R.J. Jr."/>
            <person name="Barlow S.B."/>
            <person name="Starkenburg S.R."/>
            <person name="Cattolico R.A."/>
        </authorList>
    </citation>
    <scope>NUCLEOTIDE SEQUENCE</scope>
    <source>
        <strain evidence="3">CCMP291</strain>
    </source>
</reference>
<comment type="caution">
    <text evidence="2">The sequence shown here is derived from an EMBL/GenBank/DDBJ whole genome shotgun (WGS) entry which is preliminary data.</text>
</comment>
<dbReference type="Proteomes" id="UP000037460">
    <property type="component" value="Unassembled WGS sequence"/>
</dbReference>
<evidence type="ECO:0000313" key="2">
    <source>
        <dbReference type="EMBL" id="KOO30775.1"/>
    </source>
</evidence>
<gene>
    <name evidence="2" type="ORF">Ctob_011456</name>
</gene>
<protein>
    <submittedName>
        <fullName evidence="2">Uncharacterized protein</fullName>
    </submittedName>
</protein>